<dbReference type="Proteomes" id="UP001055439">
    <property type="component" value="Chromosome 7"/>
</dbReference>
<keyword evidence="2" id="KW-1185">Reference proteome</keyword>
<evidence type="ECO:0000313" key="2">
    <source>
        <dbReference type="Proteomes" id="UP001055439"/>
    </source>
</evidence>
<proteinExistence type="predicted"/>
<gene>
    <name evidence="1" type="ORF">MUK42_13490</name>
</gene>
<name>A0A9E7GRT1_9LILI</name>
<reference evidence="1" key="1">
    <citation type="submission" date="2022-05" db="EMBL/GenBank/DDBJ databases">
        <title>The Musa troglodytarum L. genome provides insights into the mechanism of non-climacteric behaviour and enrichment of carotenoids.</title>
        <authorList>
            <person name="Wang J."/>
        </authorList>
    </citation>
    <scope>NUCLEOTIDE SEQUENCE</scope>
    <source>
        <tissue evidence="1">Leaf</tissue>
    </source>
</reference>
<sequence length="189" mass="21050">MRQQRLNYLEGPLAAYGGQYRWNSILYTTVTPSKSTGDDLTYPPTNMKSPVPPTTGWSAGLMLWVPPTIEIEPCRPLILRVIFANDTLRRPSRLEVMEVPSAMPATREDAFGVTVMPSLKTKMVPKGVVVWQRRRRPRRRRRCSRSCLWSLVGKGRSGVTSGDGGVRRPLQLWGEIGEGGGARRASAEA</sequence>
<protein>
    <submittedName>
        <fullName evidence="1">Uncharacterized protein</fullName>
    </submittedName>
</protein>
<accession>A0A9E7GRT1</accession>
<dbReference type="EMBL" id="CP097509">
    <property type="protein sequence ID" value="URE16992.1"/>
    <property type="molecule type" value="Genomic_DNA"/>
</dbReference>
<organism evidence="1 2">
    <name type="scientific">Musa troglodytarum</name>
    <name type="common">fe'i banana</name>
    <dbReference type="NCBI Taxonomy" id="320322"/>
    <lineage>
        <taxon>Eukaryota</taxon>
        <taxon>Viridiplantae</taxon>
        <taxon>Streptophyta</taxon>
        <taxon>Embryophyta</taxon>
        <taxon>Tracheophyta</taxon>
        <taxon>Spermatophyta</taxon>
        <taxon>Magnoliopsida</taxon>
        <taxon>Liliopsida</taxon>
        <taxon>Zingiberales</taxon>
        <taxon>Musaceae</taxon>
        <taxon>Musa</taxon>
    </lineage>
</organism>
<evidence type="ECO:0000313" key="1">
    <source>
        <dbReference type="EMBL" id="URE16992.1"/>
    </source>
</evidence>
<dbReference type="AlphaFoldDB" id="A0A9E7GRT1"/>